<reference evidence="2" key="1">
    <citation type="submission" date="2023-05" db="EMBL/GenBank/DDBJ databases">
        <authorList>
            <person name="Stuckert A."/>
        </authorList>
    </citation>
    <scope>NUCLEOTIDE SEQUENCE</scope>
</reference>
<accession>A0ABN9HLT2</accession>
<proteinExistence type="predicted"/>
<evidence type="ECO:0000313" key="3">
    <source>
        <dbReference type="Proteomes" id="UP001162483"/>
    </source>
</evidence>
<organism evidence="2 3">
    <name type="scientific">Staurois parvus</name>
    <dbReference type="NCBI Taxonomy" id="386267"/>
    <lineage>
        <taxon>Eukaryota</taxon>
        <taxon>Metazoa</taxon>
        <taxon>Chordata</taxon>
        <taxon>Craniata</taxon>
        <taxon>Vertebrata</taxon>
        <taxon>Euteleostomi</taxon>
        <taxon>Amphibia</taxon>
        <taxon>Batrachia</taxon>
        <taxon>Anura</taxon>
        <taxon>Neobatrachia</taxon>
        <taxon>Ranoidea</taxon>
        <taxon>Ranidae</taxon>
        <taxon>Staurois</taxon>
    </lineage>
</organism>
<comment type="caution">
    <text evidence="2">The sequence shown here is derived from an EMBL/GenBank/DDBJ whole genome shotgun (WGS) entry which is preliminary data.</text>
</comment>
<sequence length="53" mass="5485">HFLKISNLTPVPAPVRPDVTGTGCRHRPEEMAGGAAGDTSWEAKDKVSAAGTP</sequence>
<name>A0ABN9HLT2_9NEOB</name>
<evidence type="ECO:0000313" key="2">
    <source>
        <dbReference type="EMBL" id="CAI9622738.1"/>
    </source>
</evidence>
<dbReference type="Proteomes" id="UP001162483">
    <property type="component" value="Unassembled WGS sequence"/>
</dbReference>
<evidence type="ECO:0000256" key="1">
    <source>
        <dbReference type="SAM" id="MobiDB-lite"/>
    </source>
</evidence>
<gene>
    <name evidence="2" type="ORF">SPARVUS_LOCUS16330118</name>
</gene>
<feature type="region of interest" description="Disordered" evidence="1">
    <location>
        <begin position="1"/>
        <end position="53"/>
    </location>
</feature>
<feature type="non-terminal residue" evidence="2">
    <location>
        <position position="1"/>
    </location>
</feature>
<dbReference type="EMBL" id="CATNWA010021446">
    <property type="protein sequence ID" value="CAI9622738.1"/>
    <property type="molecule type" value="Genomic_DNA"/>
</dbReference>
<protein>
    <submittedName>
        <fullName evidence="2">Uncharacterized protein</fullName>
    </submittedName>
</protein>
<keyword evidence="3" id="KW-1185">Reference proteome</keyword>